<evidence type="ECO:0000256" key="11">
    <source>
        <dbReference type="ARBA" id="ARBA00023027"/>
    </source>
</evidence>
<dbReference type="Proteomes" id="UP000775872">
    <property type="component" value="Unassembled WGS sequence"/>
</dbReference>
<evidence type="ECO:0000256" key="6">
    <source>
        <dbReference type="ARBA" id="ARBA00022692"/>
    </source>
</evidence>
<organism evidence="20 21">
    <name type="scientific">Clonostachys solani</name>
    <dbReference type="NCBI Taxonomy" id="160281"/>
    <lineage>
        <taxon>Eukaryota</taxon>
        <taxon>Fungi</taxon>
        <taxon>Dikarya</taxon>
        <taxon>Ascomycota</taxon>
        <taxon>Pezizomycotina</taxon>
        <taxon>Sordariomycetes</taxon>
        <taxon>Hypocreomycetidae</taxon>
        <taxon>Hypocreales</taxon>
        <taxon>Bionectriaceae</taxon>
        <taxon>Clonostachys</taxon>
    </lineage>
</organism>
<gene>
    <name evidence="20" type="ORF">CSOL1703_00005875</name>
</gene>
<dbReference type="GO" id="GO:0090524">
    <property type="term" value="F:cytochrome-b5 reductase activity, acting on NADH"/>
    <property type="evidence" value="ECO:0007669"/>
    <property type="project" value="UniProtKB-EC"/>
</dbReference>
<dbReference type="GO" id="GO:0005741">
    <property type="term" value="C:mitochondrial outer membrane"/>
    <property type="evidence" value="ECO:0007669"/>
    <property type="project" value="UniProtKB-SubCell"/>
</dbReference>
<keyword evidence="7" id="KW-0496">Mitochondrion</keyword>
<evidence type="ECO:0000256" key="7">
    <source>
        <dbReference type="ARBA" id="ARBA00022787"/>
    </source>
</evidence>
<dbReference type="EC" id="1.6.2.2" evidence="17"/>
<dbReference type="AlphaFoldDB" id="A0A9P0ELQ7"/>
<comment type="cofactor">
    <cofactor evidence="1 16 17">
        <name>FAD</name>
        <dbReference type="ChEBI" id="CHEBI:57692"/>
    </cofactor>
</comment>
<comment type="function">
    <text evidence="13">NADH-dependent reductase for DPH3 and cytochrome b5. Required for the first step of diphthamide biosynthesis, a post-translational modification of histidine which occurs in elongation factor 2. DPH1 and DPH2 transfer a 3-amino-3-carboxypropyl (ACP) group from S-adenosyl-L-methionine (SAM) to a histidine residue, the reaction is assisted by a reduction system comprising DPH3 and a NADH-dependent reductase, predominantly CBR1. By reducing DPH3, also involved in the formation of the tRNA wobble base modification mcm5s 2U (5-methoxycarbonylmethyl-2-thiouridine), mediated by the elongator complex. The cytochrome b5/NADH cytochrome b5 reductase electron transfer system supports the catalytic activity of several sterol biosynthetic enzymes.</text>
</comment>
<keyword evidence="7" id="KW-1000">Mitochondrion outer membrane</keyword>
<evidence type="ECO:0000256" key="3">
    <source>
        <dbReference type="ARBA" id="ARBA00005156"/>
    </source>
</evidence>
<comment type="pathway">
    <text evidence="3">Protein modification; peptidyl-diphthamide biosynthesis.</text>
</comment>
<dbReference type="EMBL" id="CABFOC020000063">
    <property type="protein sequence ID" value="CAH0055941.1"/>
    <property type="molecule type" value="Genomic_DNA"/>
</dbReference>
<feature type="binding site" evidence="16">
    <location>
        <position position="39"/>
    </location>
    <ligand>
        <name>FAD</name>
        <dbReference type="ChEBI" id="CHEBI:57692"/>
    </ligand>
</feature>
<dbReference type="PANTHER" id="PTHR19370:SF184">
    <property type="entry name" value="NADH-CYTOCHROME B5 REDUCTASE-LIKE"/>
    <property type="match status" value="1"/>
</dbReference>
<feature type="binding site" evidence="16">
    <location>
        <position position="33"/>
    </location>
    <ligand>
        <name>FAD</name>
        <dbReference type="ChEBI" id="CHEBI:57692"/>
    </ligand>
</feature>
<feature type="domain" description="FAD-binding FR-type" evidence="19">
    <location>
        <begin position="1"/>
        <end position="65"/>
    </location>
</feature>
<reference evidence="20 21" key="2">
    <citation type="submission" date="2021-10" db="EMBL/GenBank/DDBJ databases">
        <authorList>
            <person name="Piombo E."/>
        </authorList>
    </citation>
    <scope>NUCLEOTIDE SEQUENCE [LARGE SCALE GENOMIC DNA]</scope>
</reference>
<evidence type="ECO:0000256" key="12">
    <source>
        <dbReference type="ARBA" id="ARBA00023136"/>
    </source>
</evidence>
<feature type="binding site" evidence="16">
    <location>
        <position position="82"/>
    </location>
    <ligand>
        <name>FAD</name>
        <dbReference type="ChEBI" id="CHEBI:57692"/>
    </ligand>
</feature>
<evidence type="ECO:0000256" key="9">
    <source>
        <dbReference type="ARBA" id="ARBA00022989"/>
    </source>
</evidence>
<evidence type="ECO:0000313" key="20">
    <source>
        <dbReference type="EMBL" id="CAH0055941.1"/>
    </source>
</evidence>
<evidence type="ECO:0000256" key="5">
    <source>
        <dbReference type="ARBA" id="ARBA00022630"/>
    </source>
</evidence>
<evidence type="ECO:0000256" key="16">
    <source>
        <dbReference type="PIRSR" id="PIRSR601834-1"/>
    </source>
</evidence>
<feature type="binding site" evidence="16">
    <location>
        <position position="14"/>
    </location>
    <ligand>
        <name>FAD</name>
        <dbReference type="ChEBI" id="CHEBI:57692"/>
    </ligand>
</feature>
<evidence type="ECO:0000256" key="8">
    <source>
        <dbReference type="ARBA" id="ARBA00022827"/>
    </source>
</evidence>
<comment type="similarity">
    <text evidence="4 17">Belongs to the flavoprotein pyridine nucleotide cytochrome reductase family.</text>
</comment>
<dbReference type="GO" id="GO:0005783">
    <property type="term" value="C:endoplasmic reticulum"/>
    <property type="evidence" value="ECO:0007669"/>
    <property type="project" value="TreeGrafter"/>
</dbReference>
<dbReference type="PANTHER" id="PTHR19370">
    <property type="entry name" value="NADH-CYTOCHROME B5 REDUCTASE"/>
    <property type="match status" value="1"/>
</dbReference>
<dbReference type="OrthoDB" id="432685at2759"/>
<keyword evidence="9" id="KW-1133">Transmembrane helix</keyword>
<dbReference type="SUPFAM" id="SSF52343">
    <property type="entry name" value="Ferredoxin reductase-like, C-terminal NADP-linked domain"/>
    <property type="match status" value="1"/>
</dbReference>
<dbReference type="InterPro" id="IPR001709">
    <property type="entry name" value="Flavoprot_Pyr_Nucl_cyt_Rdtase"/>
</dbReference>
<feature type="binding site" evidence="16">
    <location>
        <position position="16"/>
    </location>
    <ligand>
        <name>FAD</name>
        <dbReference type="ChEBI" id="CHEBI:57692"/>
    </ligand>
</feature>
<protein>
    <recommendedName>
        <fullName evidence="17">NADH-cytochrome b5 reductase</fullName>
        <ecNumber evidence="17">1.6.2.2</ecNumber>
    </recommendedName>
</protein>
<keyword evidence="11 17" id="KW-0520">NAD</keyword>
<comment type="catalytic activity">
    <reaction evidence="17">
        <text>2 Fe(III)-[cytochrome b5] + NADH = 2 Fe(II)-[cytochrome b5] + NAD(+) + H(+)</text>
        <dbReference type="Rhea" id="RHEA:46680"/>
        <dbReference type="Rhea" id="RHEA-COMP:10438"/>
        <dbReference type="Rhea" id="RHEA-COMP:10439"/>
        <dbReference type="ChEBI" id="CHEBI:15378"/>
        <dbReference type="ChEBI" id="CHEBI:29033"/>
        <dbReference type="ChEBI" id="CHEBI:29034"/>
        <dbReference type="ChEBI" id="CHEBI:57540"/>
        <dbReference type="ChEBI" id="CHEBI:57945"/>
        <dbReference type="EC" id="1.6.2.2"/>
    </reaction>
</comment>
<dbReference type="InterPro" id="IPR017927">
    <property type="entry name" value="FAD-bd_FR_type"/>
</dbReference>
<evidence type="ECO:0000256" key="18">
    <source>
        <dbReference type="SAM" id="MobiDB-lite"/>
    </source>
</evidence>
<dbReference type="Gene3D" id="2.40.30.10">
    <property type="entry name" value="Translation factors"/>
    <property type="match status" value="1"/>
</dbReference>
<reference evidence="21" key="1">
    <citation type="submission" date="2019-06" db="EMBL/GenBank/DDBJ databases">
        <authorList>
            <person name="Broberg M."/>
        </authorList>
    </citation>
    <scope>NUCLEOTIDE SEQUENCE [LARGE SCALE GENOMIC DNA]</scope>
</reference>
<dbReference type="Pfam" id="PF00970">
    <property type="entry name" value="FAD_binding_6"/>
    <property type="match status" value="1"/>
</dbReference>
<dbReference type="SUPFAM" id="SSF63380">
    <property type="entry name" value="Riboflavin synthase domain-like"/>
    <property type="match status" value="1"/>
</dbReference>
<dbReference type="PROSITE" id="PS51384">
    <property type="entry name" value="FAD_FR"/>
    <property type="match status" value="1"/>
</dbReference>
<dbReference type="Gene3D" id="3.40.50.80">
    <property type="entry name" value="Nucleotide-binding domain of ferredoxin-NADP reductase (FNR) module"/>
    <property type="match status" value="1"/>
</dbReference>
<dbReference type="CDD" id="cd06183">
    <property type="entry name" value="cyt_b5_reduct_like"/>
    <property type="match status" value="1"/>
</dbReference>
<dbReference type="PRINTS" id="PR00371">
    <property type="entry name" value="FPNCR"/>
</dbReference>
<dbReference type="InterPro" id="IPR008333">
    <property type="entry name" value="Cbr1-like_FAD-bd_dom"/>
</dbReference>
<evidence type="ECO:0000256" key="2">
    <source>
        <dbReference type="ARBA" id="ARBA00004572"/>
    </source>
</evidence>
<evidence type="ECO:0000256" key="10">
    <source>
        <dbReference type="ARBA" id="ARBA00023002"/>
    </source>
</evidence>
<evidence type="ECO:0000256" key="14">
    <source>
        <dbReference type="ARBA" id="ARBA00038836"/>
    </source>
</evidence>
<evidence type="ECO:0000256" key="1">
    <source>
        <dbReference type="ARBA" id="ARBA00001974"/>
    </source>
</evidence>
<feature type="region of interest" description="Disordered" evidence="18">
    <location>
        <begin position="1"/>
        <end position="20"/>
    </location>
</feature>
<evidence type="ECO:0000259" key="19">
    <source>
        <dbReference type="PROSITE" id="PS51384"/>
    </source>
</evidence>
<dbReference type="InterPro" id="IPR017938">
    <property type="entry name" value="Riboflavin_synthase-like_b-brl"/>
</dbReference>
<evidence type="ECO:0000256" key="13">
    <source>
        <dbReference type="ARBA" id="ARBA00037104"/>
    </source>
</evidence>
<accession>A0A9P0ELQ7</accession>
<dbReference type="InterPro" id="IPR001834">
    <property type="entry name" value="CBR-like"/>
</dbReference>
<dbReference type="InterPro" id="IPR001433">
    <property type="entry name" value="OxRdtase_FAD/NAD-bd"/>
</dbReference>
<evidence type="ECO:0000313" key="21">
    <source>
        <dbReference type="Proteomes" id="UP000775872"/>
    </source>
</evidence>
<keyword evidence="6" id="KW-0812">Transmembrane</keyword>
<evidence type="ECO:0000256" key="17">
    <source>
        <dbReference type="RuleBase" id="RU361226"/>
    </source>
</evidence>
<dbReference type="FunFam" id="3.40.50.80:FF:000019">
    <property type="entry name" value="NADH-cytochrome b5 reductase"/>
    <property type="match status" value="1"/>
</dbReference>
<keyword evidence="5 16" id="KW-0285">Flavoprotein</keyword>
<proteinExistence type="inferred from homology"/>
<comment type="caution">
    <text evidence="20">The sequence shown here is derived from an EMBL/GenBank/DDBJ whole genome shotgun (WGS) entry which is preliminary data.</text>
</comment>
<dbReference type="InterPro" id="IPR039261">
    <property type="entry name" value="FNR_nucleotide-bd"/>
</dbReference>
<keyword evidence="12" id="KW-0472">Membrane</keyword>
<feature type="binding site" evidence="16">
    <location>
        <position position="31"/>
    </location>
    <ligand>
        <name>FAD</name>
        <dbReference type="ChEBI" id="CHEBI:57692"/>
    </ligand>
</feature>
<keyword evidence="21" id="KW-1185">Reference proteome</keyword>
<comment type="subcellular location">
    <subcellularLocation>
        <location evidence="2">Mitochondrion outer membrane</location>
        <topology evidence="2">Single-pass membrane protein</topology>
    </subcellularLocation>
</comment>
<evidence type="ECO:0000256" key="15">
    <source>
        <dbReference type="ARBA" id="ARBA00049138"/>
    </source>
</evidence>
<comment type="catalytic activity">
    <reaction evidence="15">
        <text>2 Fe(3+)-[Dph3] + NADH = 2 Fe(2+)-[Dph3] + NAD(+) + H(+)</text>
        <dbReference type="Rhea" id="RHEA:71231"/>
        <dbReference type="Rhea" id="RHEA-COMP:18002"/>
        <dbReference type="Rhea" id="RHEA-COMP:18003"/>
        <dbReference type="ChEBI" id="CHEBI:15378"/>
        <dbReference type="ChEBI" id="CHEBI:29033"/>
        <dbReference type="ChEBI" id="CHEBI:29034"/>
        <dbReference type="ChEBI" id="CHEBI:57540"/>
        <dbReference type="ChEBI" id="CHEBI:57945"/>
        <dbReference type="ChEBI" id="CHEBI:83228"/>
    </reaction>
    <physiologicalReaction direction="left-to-right" evidence="15">
        <dbReference type="Rhea" id="RHEA:71232"/>
    </physiologicalReaction>
</comment>
<keyword evidence="10 17" id="KW-0560">Oxidoreductase</keyword>
<keyword evidence="8 16" id="KW-0274">FAD</keyword>
<evidence type="ECO:0000256" key="4">
    <source>
        <dbReference type="ARBA" id="ARBA00006105"/>
    </source>
</evidence>
<name>A0A9P0ELQ7_9HYPO</name>
<dbReference type="PRINTS" id="PR00406">
    <property type="entry name" value="CYTB5RDTASE"/>
</dbReference>
<feature type="binding site" evidence="16">
    <location>
        <position position="41"/>
    </location>
    <ligand>
        <name>FAD</name>
        <dbReference type="ChEBI" id="CHEBI:57692"/>
    </ligand>
</feature>
<sequence length="206" mass="22463">MSAPIGPQAAEVTRSYTPVSADETPGCFDLIIKSYPTGKLSRHVASLGIGQTMKIRGPKGAFRYTPNMVRQIGMIAGGTGITPMFQIARAISRERPRGDMTVVKLIYANVSFQDILLKDELDELSRKDGAFQVHYVLNNPPEGWDGGIGFVSEAMIKDKLPDPADDVKILLCGPPPMIAVMKKCTESLGYAKARPVSKLEDQVFCF</sequence>
<dbReference type="Pfam" id="PF00175">
    <property type="entry name" value="NAD_binding_1"/>
    <property type="match status" value="1"/>
</dbReference>
<comment type="subunit">
    <text evidence="14">Monomer. Component of the 2-(3-amino-3-carboxypropyl)histidine synthase complex composed of DPH1, DPH2, DPH3 and a NADH-dependent reductase, predominantly CBR1.</text>
</comment>